<protein>
    <recommendedName>
        <fullName evidence="4">DUF3570 domain-containing protein</fullName>
    </recommendedName>
</protein>
<dbReference type="EMBL" id="CP012159">
    <property type="protein sequence ID" value="AKT42074.1"/>
    <property type="molecule type" value="Genomic_DNA"/>
</dbReference>
<gene>
    <name evidence="2" type="ORF">CMC5_062970</name>
</gene>
<dbReference type="InterPro" id="IPR021953">
    <property type="entry name" value="DUF3570"/>
</dbReference>
<evidence type="ECO:0000256" key="1">
    <source>
        <dbReference type="SAM" id="MobiDB-lite"/>
    </source>
</evidence>
<dbReference type="STRING" id="52.CMC5_062970"/>
<dbReference type="Pfam" id="PF12094">
    <property type="entry name" value="DUF3570"/>
    <property type="match status" value="1"/>
</dbReference>
<accession>A0A0K1EMJ7</accession>
<organism evidence="2 3">
    <name type="scientific">Chondromyces crocatus</name>
    <dbReference type="NCBI Taxonomy" id="52"/>
    <lineage>
        <taxon>Bacteria</taxon>
        <taxon>Pseudomonadati</taxon>
        <taxon>Myxococcota</taxon>
        <taxon>Polyangia</taxon>
        <taxon>Polyangiales</taxon>
        <taxon>Polyangiaceae</taxon>
        <taxon>Chondromyces</taxon>
    </lineage>
</organism>
<dbReference type="OrthoDB" id="5495057at2"/>
<name>A0A0K1EMJ7_CHOCO</name>
<keyword evidence="3" id="KW-1185">Reference proteome</keyword>
<evidence type="ECO:0000313" key="3">
    <source>
        <dbReference type="Proteomes" id="UP000067626"/>
    </source>
</evidence>
<feature type="compositionally biased region" description="Basic and acidic residues" evidence="1">
    <location>
        <begin position="1"/>
        <end position="10"/>
    </location>
</feature>
<feature type="compositionally biased region" description="Basic and acidic residues" evidence="1">
    <location>
        <begin position="47"/>
        <end position="64"/>
    </location>
</feature>
<dbReference type="Proteomes" id="UP000067626">
    <property type="component" value="Chromosome"/>
</dbReference>
<dbReference type="AlphaFoldDB" id="A0A0K1EMJ7"/>
<dbReference type="KEGG" id="ccro:CMC5_062970"/>
<proteinExistence type="predicted"/>
<feature type="region of interest" description="Disordered" evidence="1">
    <location>
        <begin position="1"/>
        <end position="80"/>
    </location>
</feature>
<sequence>MSSARPDSHGRGTRPRRPAEPSSSGPHHPAIHSGNPARFAASGLTSVHREAGEVSGRVHELRSERTRRRRAPASGTSTRTRRVAGALLLAALLGGGGSAVSAEPGNAAGGTAGSAPGNAAGNANGARRGKAASEGVSLADLTVRATSEVSAYTDDTDVHVLTPTVGATIESPTGGWSVGGRYLVDVVTAASPDIIAAASPPWTEVRHAGSIDGSYQSGDYRVGGQGSVSVEPDYRSLSAGVQGSIDFDEKNYTLLLAYAFRHDIAGRVGTPFDVFGRVMVQHALSSGLTVVINPSAVMAFNIDAMLEQGNQAKPYRYVPIFDPAVAGSVRVGASVAEVSAMRLHARPIEALPLHRERFALTGRLAYRFSGATLRVEERLYADTWGTKASTTDLRYMFDIGRRVTLWPHVRMHVQTGADFWERAYGAVRGGSGALLIPGLRTGDRELGPLQSLTGGGGMSLALGSHWSASLQVDGVFTNYTDAMYISYRRALFAALGVQAVFD</sequence>
<reference evidence="2 3" key="1">
    <citation type="submission" date="2015-07" db="EMBL/GenBank/DDBJ databases">
        <title>Genome analysis of myxobacterium Chondromyces crocatus Cm c5 reveals a high potential for natural compound synthesis and the genetic basis for the loss of fruiting body formation.</title>
        <authorList>
            <person name="Zaburannyi N."/>
            <person name="Bunk B."/>
            <person name="Maier J."/>
            <person name="Overmann J."/>
            <person name="Mueller R."/>
        </authorList>
    </citation>
    <scope>NUCLEOTIDE SEQUENCE [LARGE SCALE GENOMIC DNA]</scope>
    <source>
        <strain evidence="2 3">Cm c5</strain>
    </source>
</reference>
<evidence type="ECO:0000313" key="2">
    <source>
        <dbReference type="EMBL" id="AKT42074.1"/>
    </source>
</evidence>
<evidence type="ECO:0008006" key="4">
    <source>
        <dbReference type="Google" id="ProtNLM"/>
    </source>
</evidence>